<evidence type="ECO:0000256" key="1">
    <source>
        <dbReference type="ARBA" id="ARBA00004651"/>
    </source>
</evidence>
<dbReference type="Proteomes" id="UP000284676">
    <property type="component" value="Unassembled WGS sequence"/>
</dbReference>
<feature type="domain" description="Mechanosensitive ion channel MscS" evidence="8">
    <location>
        <begin position="116"/>
        <end position="181"/>
    </location>
</feature>
<dbReference type="Gene3D" id="2.30.30.60">
    <property type="match status" value="1"/>
</dbReference>
<dbReference type="GO" id="GO:0005886">
    <property type="term" value="C:plasma membrane"/>
    <property type="evidence" value="ECO:0007669"/>
    <property type="project" value="UniProtKB-SubCell"/>
</dbReference>
<evidence type="ECO:0000259" key="9">
    <source>
        <dbReference type="Pfam" id="PF21082"/>
    </source>
</evidence>
<dbReference type="PANTHER" id="PTHR30221">
    <property type="entry name" value="SMALL-CONDUCTANCE MECHANOSENSITIVE CHANNEL"/>
    <property type="match status" value="1"/>
</dbReference>
<feature type="transmembrane region" description="Helical" evidence="7">
    <location>
        <begin position="72"/>
        <end position="90"/>
    </location>
</feature>
<dbReference type="Gene3D" id="3.30.70.100">
    <property type="match status" value="1"/>
</dbReference>
<dbReference type="InterPro" id="IPR011014">
    <property type="entry name" value="MscS_channel_TM-2"/>
</dbReference>
<comment type="subcellular location">
    <subcellularLocation>
        <location evidence="1">Cell membrane</location>
        <topology evidence="1">Multi-pass membrane protein</topology>
    </subcellularLocation>
</comment>
<dbReference type="EMBL" id="QRHL01000025">
    <property type="protein sequence ID" value="RHF70502.1"/>
    <property type="molecule type" value="Genomic_DNA"/>
</dbReference>
<feature type="transmembrane region" description="Helical" evidence="7">
    <location>
        <begin position="20"/>
        <end position="42"/>
    </location>
</feature>
<evidence type="ECO:0000256" key="6">
    <source>
        <dbReference type="ARBA" id="ARBA00023136"/>
    </source>
</evidence>
<dbReference type="AlphaFoldDB" id="A0A414PPQ8"/>
<dbReference type="SUPFAM" id="SSF82861">
    <property type="entry name" value="Mechanosensitive channel protein MscS (YggB), transmembrane region"/>
    <property type="match status" value="1"/>
</dbReference>
<proteinExistence type="inferred from homology"/>
<keyword evidence="4 7" id="KW-0812">Transmembrane</keyword>
<name>A0A414PPQ8_FUSMR</name>
<dbReference type="InterPro" id="IPR010920">
    <property type="entry name" value="LSM_dom_sf"/>
</dbReference>
<evidence type="ECO:0000259" key="8">
    <source>
        <dbReference type="Pfam" id="PF00924"/>
    </source>
</evidence>
<dbReference type="InterPro" id="IPR045275">
    <property type="entry name" value="MscS_archaea/bacteria_type"/>
</dbReference>
<evidence type="ECO:0000256" key="2">
    <source>
        <dbReference type="ARBA" id="ARBA00008017"/>
    </source>
</evidence>
<organism evidence="10 11">
    <name type="scientific">Fusobacterium mortiferum</name>
    <dbReference type="NCBI Taxonomy" id="850"/>
    <lineage>
        <taxon>Bacteria</taxon>
        <taxon>Fusobacteriati</taxon>
        <taxon>Fusobacteriota</taxon>
        <taxon>Fusobacteriia</taxon>
        <taxon>Fusobacteriales</taxon>
        <taxon>Fusobacteriaceae</taxon>
        <taxon>Fusobacterium</taxon>
    </lineage>
</organism>
<dbReference type="Pfam" id="PF21082">
    <property type="entry name" value="MS_channel_3rd"/>
    <property type="match status" value="1"/>
</dbReference>
<dbReference type="SUPFAM" id="SSF50182">
    <property type="entry name" value="Sm-like ribonucleoproteins"/>
    <property type="match status" value="1"/>
</dbReference>
<dbReference type="Pfam" id="PF00924">
    <property type="entry name" value="MS_channel_2nd"/>
    <property type="match status" value="1"/>
</dbReference>
<evidence type="ECO:0000313" key="11">
    <source>
        <dbReference type="Proteomes" id="UP000284676"/>
    </source>
</evidence>
<evidence type="ECO:0000256" key="4">
    <source>
        <dbReference type="ARBA" id="ARBA00022692"/>
    </source>
</evidence>
<dbReference type="PANTHER" id="PTHR30221:SF1">
    <property type="entry name" value="SMALL-CONDUCTANCE MECHANOSENSITIVE CHANNEL"/>
    <property type="match status" value="1"/>
</dbReference>
<comment type="similarity">
    <text evidence="2">Belongs to the MscS (TC 1.A.23) family.</text>
</comment>
<feature type="domain" description="Mechanosensitive ion channel MscS C-terminal" evidence="9">
    <location>
        <begin position="188"/>
        <end position="268"/>
    </location>
</feature>
<dbReference type="InterPro" id="IPR023408">
    <property type="entry name" value="MscS_beta-dom_sf"/>
</dbReference>
<dbReference type="GO" id="GO:0008381">
    <property type="term" value="F:mechanosensitive monoatomic ion channel activity"/>
    <property type="evidence" value="ECO:0007669"/>
    <property type="project" value="InterPro"/>
</dbReference>
<keyword evidence="6 7" id="KW-0472">Membrane</keyword>
<evidence type="ECO:0000256" key="5">
    <source>
        <dbReference type="ARBA" id="ARBA00022989"/>
    </source>
</evidence>
<dbReference type="SUPFAM" id="SSF82689">
    <property type="entry name" value="Mechanosensitive channel protein MscS (YggB), C-terminal domain"/>
    <property type="match status" value="1"/>
</dbReference>
<dbReference type="InterPro" id="IPR006685">
    <property type="entry name" value="MscS_channel_2nd"/>
</dbReference>
<dbReference type="InterPro" id="IPR049278">
    <property type="entry name" value="MS_channel_C"/>
</dbReference>
<evidence type="ECO:0000313" key="10">
    <source>
        <dbReference type="EMBL" id="RHF70502.1"/>
    </source>
</evidence>
<comment type="caution">
    <text evidence="10">The sequence shown here is derived from an EMBL/GenBank/DDBJ whole genome shotgun (WGS) entry which is preliminary data.</text>
</comment>
<gene>
    <name evidence="10" type="ORF">DW663_10605</name>
</gene>
<evidence type="ECO:0000256" key="7">
    <source>
        <dbReference type="SAM" id="Phobius"/>
    </source>
</evidence>
<keyword evidence="3" id="KW-1003">Cell membrane</keyword>
<sequence length="288" mass="32765">MNLFTGEILRKILEKQLLLNFFVDFIIFIIKLIACILVYYIATRIIKKLSPLLSKNKEELIRNQSLKSFIKSILNIGIHLFLITICLLILGIKGSSLAALFGTLGIGIGLALKDNLSNLAAGIIILIFKAYKVGDEVNINGEIGFIYEIDVFSTSIRTYNSDLIIVPNGVIISDKIINYTKIPIRRLKFVIRVSYDCNIKAAREALEKLLRDNPLVINDPPIFSHVESYEEGFINIALKGWTKNENYWQVYWEVMNNLKDYLAENDIKLPTNKMDIIITQDSSVHIPK</sequence>
<dbReference type="InterPro" id="IPR011066">
    <property type="entry name" value="MscS_channel_C_sf"/>
</dbReference>
<reference evidence="10 11" key="1">
    <citation type="submission" date="2018-08" db="EMBL/GenBank/DDBJ databases">
        <title>A genome reference for cultivated species of the human gut microbiota.</title>
        <authorList>
            <person name="Zou Y."/>
            <person name="Xue W."/>
            <person name="Luo G."/>
        </authorList>
    </citation>
    <scope>NUCLEOTIDE SEQUENCE [LARGE SCALE GENOMIC DNA]</scope>
    <source>
        <strain evidence="10 11">AM25-1</strain>
    </source>
</reference>
<dbReference type="Gene3D" id="1.10.287.1260">
    <property type="match status" value="1"/>
</dbReference>
<keyword evidence="5 7" id="KW-1133">Transmembrane helix</keyword>
<accession>A0A414PPQ8</accession>
<protein>
    <submittedName>
        <fullName evidence="10">Mechanosensitive ion channel family protein</fullName>
    </submittedName>
</protein>
<evidence type="ECO:0000256" key="3">
    <source>
        <dbReference type="ARBA" id="ARBA00022475"/>
    </source>
</evidence>